<dbReference type="InterPro" id="IPR011051">
    <property type="entry name" value="RmlC_Cupin_sf"/>
</dbReference>
<dbReference type="Pfam" id="PF07883">
    <property type="entry name" value="Cupin_2"/>
    <property type="match status" value="1"/>
</dbReference>
<name>A0A2T0N627_9ACTN</name>
<dbReference type="CDD" id="cd02233">
    <property type="entry name" value="cupin_HNL-like"/>
    <property type="match status" value="1"/>
</dbReference>
<dbReference type="Proteomes" id="UP000238312">
    <property type="component" value="Unassembled WGS sequence"/>
</dbReference>
<protein>
    <submittedName>
        <fullName evidence="2">Quercetin dioxygenase-like cupin family protein</fullName>
    </submittedName>
</protein>
<dbReference type="PANTHER" id="PTHR43698">
    <property type="entry name" value="RIBD C-TERMINAL DOMAIN CONTAINING PROTEIN"/>
    <property type="match status" value="1"/>
</dbReference>
<keyword evidence="2" id="KW-0223">Dioxygenase</keyword>
<gene>
    <name evidence="2" type="ORF">B0I32_104534</name>
</gene>
<evidence type="ECO:0000313" key="2">
    <source>
        <dbReference type="EMBL" id="PRX67777.1"/>
    </source>
</evidence>
<dbReference type="AlphaFoldDB" id="A0A2T0N627"/>
<dbReference type="Gene3D" id="2.60.120.10">
    <property type="entry name" value="Jelly Rolls"/>
    <property type="match status" value="1"/>
</dbReference>
<keyword evidence="2" id="KW-0560">Oxidoreductase</keyword>
<evidence type="ECO:0000313" key="3">
    <source>
        <dbReference type="Proteomes" id="UP000238312"/>
    </source>
</evidence>
<dbReference type="InterPro" id="IPR013096">
    <property type="entry name" value="Cupin_2"/>
</dbReference>
<accession>A0A2T0N627</accession>
<organism evidence="2 3">
    <name type="scientific">Nonomuraea fuscirosea</name>
    <dbReference type="NCBI Taxonomy" id="1291556"/>
    <lineage>
        <taxon>Bacteria</taxon>
        <taxon>Bacillati</taxon>
        <taxon>Actinomycetota</taxon>
        <taxon>Actinomycetes</taxon>
        <taxon>Streptosporangiales</taxon>
        <taxon>Streptosporangiaceae</taxon>
        <taxon>Nonomuraea</taxon>
    </lineage>
</organism>
<proteinExistence type="predicted"/>
<evidence type="ECO:0000259" key="1">
    <source>
        <dbReference type="Pfam" id="PF07883"/>
    </source>
</evidence>
<dbReference type="RefSeq" id="WP_106238155.1">
    <property type="nucleotide sequence ID" value="NZ_JBFAIB010000014.1"/>
</dbReference>
<reference evidence="2 3" key="1">
    <citation type="submission" date="2018-03" db="EMBL/GenBank/DDBJ databases">
        <title>Genomic Encyclopedia of Type Strains, Phase III (KMG-III): the genomes of soil and plant-associated and newly described type strains.</title>
        <authorList>
            <person name="Whitman W."/>
        </authorList>
    </citation>
    <scope>NUCLEOTIDE SEQUENCE [LARGE SCALE GENOMIC DNA]</scope>
    <source>
        <strain evidence="2 3">CGMCC 4.7104</strain>
    </source>
</reference>
<dbReference type="EMBL" id="PVNG01000004">
    <property type="protein sequence ID" value="PRX67777.1"/>
    <property type="molecule type" value="Genomic_DNA"/>
</dbReference>
<dbReference type="InterPro" id="IPR047263">
    <property type="entry name" value="HNL-like_cupin"/>
</dbReference>
<feature type="domain" description="Cupin type-2" evidence="1">
    <location>
        <begin position="40"/>
        <end position="100"/>
    </location>
</feature>
<keyword evidence="3" id="KW-1185">Reference proteome</keyword>
<dbReference type="SUPFAM" id="SSF51182">
    <property type="entry name" value="RmlC-like cupins"/>
    <property type="match status" value="1"/>
</dbReference>
<dbReference type="GO" id="GO:0051213">
    <property type="term" value="F:dioxygenase activity"/>
    <property type="evidence" value="ECO:0007669"/>
    <property type="project" value="UniProtKB-KW"/>
</dbReference>
<comment type="caution">
    <text evidence="2">The sequence shown here is derived from an EMBL/GenBank/DDBJ whole genome shotgun (WGS) entry which is preliminary data.</text>
</comment>
<dbReference type="PANTHER" id="PTHR43698:SF1">
    <property type="entry name" value="BLL4564 PROTEIN"/>
    <property type="match status" value="1"/>
</dbReference>
<sequence length="134" mass="14339">MKIVRGRAADAATSLRSDTFTGTVWADPVLPATDGTTINVVTFAPGARTHWHEHTGGQILQVLAGQGWVCAEGGPARRLLPGDTVWVPPGERHWHGASETTLMTHTAISIGPTRWHDEVAAGDYARAHNIEESA</sequence>
<dbReference type="InterPro" id="IPR014710">
    <property type="entry name" value="RmlC-like_jellyroll"/>
</dbReference>
<dbReference type="OrthoDB" id="9802489at2"/>